<evidence type="ECO:0000313" key="3">
    <source>
        <dbReference type="Proteomes" id="UP000549394"/>
    </source>
</evidence>
<gene>
    <name evidence="2" type="ORF">DGYR_LOCUS403</name>
</gene>
<dbReference type="Proteomes" id="UP000549394">
    <property type="component" value="Unassembled WGS sequence"/>
</dbReference>
<evidence type="ECO:0000256" key="1">
    <source>
        <dbReference type="SAM" id="Phobius"/>
    </source>
</evidence>
<comment type="caution">
    <text evidence="2">The sequence shown here is derived from an EMBL/GenBank/DDBJ whole genome shotgun (WGS) entry which is preliminary data.</text>
</comment>
<reference evidence="2 3" key="1">
    <citation type="submission" date="2020-08" db="EMBL/GenBank/DDBJ databases">
        <authorList>
            <person name="Hejnol A."/>
        </authorList>
    </citation>
    <scope>NUCLEOTIDE SEQUENCE [LARGE SCALE GENOMIC DNA]</scope>
</reference>
<keyword evidence="1" id="KW-0812">Transmembrane</keyword>
<evidence type="ECO:0000313" key="2">
    <source>
        <dbReference type="EMBL" id="CAD5111062.1"/>
    </source>
</evidence>
<proteinExistence type="predicted"/>
<organism evidence="2 3">
    <name type="scientific">Dimorphilus gyrociliatus</name>
    <dbReference type="NCBI Taxonomy" id="2664684"/>
    <lineage>
        <taxon>Eukaryota</taxon>
        <taxon>Metazoa</taxon>
        <taxon>Spiralia</taxon>
        <taxon>Lophotrochozoa</taxon>
        <taxon>Annelida</taxon>
        <taxon>Polychaeta</taxon>
        <taxon>Polychaeta incertae sedis</taxon>
        <taxon>Dinophilidae</taxon>
        <taxon>Dimorphilus</taxon>
    </lineage>
</organism>
<dbReference type="AlphaFoldDB" id="A0A7I8V4D6"/>
<dbReference type="EMBL" id="CAJFCJ010000001">
    <property type="protein sequence ID" value="CAD5111062.1"/>
    <property type="molecule type" value="Genomic_DNA"/>
</dbReference>
<keyword evidence="1" id="KW-0472">Membrane</keyword>
<keyword evidence="3" id="KW-1185">Reference proteome</keyword>
<accession>A0A7I8V4D6</accession>
<protein>
    <submittedName>
        <fullName evidence="2">DgyrCDS413</fullName>
    </submittedName>
</protein>
<sequence>MALTQDIVKPRNIVVTPEISNFSFNCSVKHKAIKTNESKKIFWLNEIGPEYTEHYRNVGDETFYTKKADEYEDDTYFECVESFKEESYRAAFATLSDFKCDAKEAVKEGESVGLKLSIHFTHFSPTIICDVGLKLDSATTDPFYENLNSPNVKLRGLVTNELTNIAHRSMQGRELRCRFDYKPDENILPIESNHFKLIPTAGRNLYIDEKQPKLTFSKFICKKNLNVEYLDDSVKVEIDEDRAICKYDSNPNIVNITFIIRYTNGSQIVKKLQSRELKFEAYLESPITISCTVSVMFYDGTTKEKSSSFSEKIRLENTDKSSSGLSASSQIGIAVGVTMAILVILVVITVIICRRKEKEKNKEMAKDIGSEKVARDLKPQKAITNDSDRVVCADEDGSAVIVDTKANSRKPLYPLDNVNLSSGNDGIASSIYSEIRPQFYGFEEAASGASVIYSNVDKTTPPPPYKIPYSLA</sequence>
<feature type="transmembrane region" description="Helical" evidence="1">
    <location>
        <begin position="331"/>
        <end position="353"/>
    </location>
</feature>
<keyword evidence="1" id="KW-1133">Transmembrane helix</keyword>
<name>A0A7I8V4D6_9ANNE</name>